<evidence type="ECO:0000313" key="11">
    <source>
        <dbReference type="EMBL" id="BBE08346.1"/>
    </source>
</evidence>
<keyword evidence="6 10" id="KW-0472">Membrane</keyword>
<dbReference type="NCBIfam" id="TIGR02544">
    <property type="entry name" value="III_secr_YscJ"/>
    <property type="match status" value="1"/>
</dbReference>
<dbReference type="GO" id="GO:0009306">
    <property type="term" value="P:protein secretion"/>
    <property type="evidence" value="ECO:0007669"/>
    <property type="project" value="InterPro"/>
</dbReference>
<dbReference type="InterPro" id="IPR006182">
    <property type="entry name" value="FliF_N_dom"/>
</dbReference>
<dbReference type="Gene3D" id="3.30.300.30">
    <property type="match status" value="1"/>
</dbReference>
<evidence type="ECO:0000313" key="12">
    <source>
        <dbReference type="Proteomes" id="UP000282597"/>
    </source>
</evidence>
<accession>A0A2Z6ESG1</accession>
<dbReference type="EMBL" id="AP018150">
    <property type="protein sequence ID" value="BBE08346.1"/>
    <property type="molecule type" value="Genomic_DNA"/>
</dbReference>
<evidence type="ECO:0000256" key="7">
    <source>
        <dbReference type="ARBA" id="ARBA00023139"/>
    </source>
</evidence>
<keyword evidence="10" id="KW-0812">Transmembrane</keyword>
<keyword evidence="5" id="KW-0653">Protein transport</keyword>
<evidence type="ECO:0000256" key="5">
    <source>
        <dbReference type="ARBA" id="ARBA00022927"/>
    </source>
</evidence>
<dbReference type="AlphaFoldDB" id="A0A2Z6ESG1"/>
<evidence type="ECO:0000256" key="6">
    <source>
        <dbReference type="ARBA" id="ARBA00023136"/>
    </source>
</evidence>
<keyword evidence="4 10" id="KW-0732">Signal</keyword>
<dbReference type="PANTHER" id="PTHR30046:SF3">
    <property type="entry name" value="SECRETION SYSTEM APPARATUS LIPOPROTEIN SSAJ"/>
    <property type="match status" value="1"/>
</dbReference>
<dbReference type="InterPro" id="IPR043427">
    <property type="entry name" value="YscJ/FliF"/>
</dbReference>
<evidence type="ECO:0000256" key="9">
    <source>
        <dbReference type="ARBA" id="ARBA00023288"/>
    </source>
</evidence>
<name>A0A2Z6ESG1_9BURK</name>
<protein>
    <recommendedName>
        <fullName evidence="10">Lipoprotein</fullName>
    </recommendedName>
</protein>
<dbReference type="PRINTS" id="PR01338">
    <property type="entry name" value="TYPE3OMKPROT"/>
</dbReference>
<keyword evidence="8 10" id="KW-0998">Cell outer membrane</keyword>
<comment type="subcellular location">
    <subcellularLocation>
        <location evidence="1">Cell outer membrane</location>
        <topology evidence="1">Lipid-anchor</topology>
    </subcellularLocation>
</comment>
<dbReference type="KEGG" id="mcys:MCB1EB_0185"/>
<dbReference type="InterPro" id="IPR045851">
    <property type="entry name" value="AMP-bd_C_sf"/>
</dbReference>
<dbReference type="Pfam" id="PF01514">
    <property type="entry name" value="YscJ_FliF"/>
    <property type="match status" value="1"/>
</dbReference>
<dbReference type="RefSeq" id="WP_045363575.1">
    <property type="nucleotide sequence ID" value="NZ_AP018150.1"/>
</dbReference>
<evidence type="ECO:0000256" key="2">
    <source>
        <dbReference type="ARBA" id="ARBA00009509"/>
    </source>
</evidence>
<keyword evidence="7 10" id="KW-0564">Palmitate</keyword>
<gene>
    <name evidence="11" type="ORF">MCB1EB_0185</name>
</gene>
<evidence type="ECO:0000256" key="10">
    <source>
        <dbReference type="RuleBase" id="RU364102"/>
    </source>
</evidence>
<keyword evidence="10" id="KW-1133">Transmembrane helix</keyword>
<keyword evidence="3" id="KW-0813">Transport</keyword>
<sequence>MSKNFVAGCLLAFSVLLAGCHVTLYSDLSEYEANQMLALLMANQIDAAKQKDKAGGLTLQIKKSQFVQAVEILRQNGYPRSKYASVMDVFPSNQLITSPEQERAKMNFLKEQQIEAMLMNIDGVIVARVSIGSVPPDNLGLETIKPTISVFVKYSPATNLSTWQGQIRDLVRQGVPGIQDDSISVVMVPATHRYTPLQPKALPSWWVRLLQNPILFGGMVLLFVAMLGSAVGFSIWQTRRTS</sequence>
<feature type="chain" id="PRO_5041746379" description="Lipoprotein" evidence="10">
    <location>
        <begin position="19"/>
        <end position="242"/>
    </location>
</feature>
<evidence type="ECO:0000256" key="1">
    <source>
        <dbReference type="ARBA" id="ARBA00004459"/>
    </source>
</evidence>
<dbReference type="PANTHER" id="PTHR30046">
    <property type="entry name" value="FLAGELLAR M-RING PROTEIN"/>
    <property type="match status" value="1"/>
</dbReference>
<dbReference type="GO" id="GO:0009279">
    <property type="term" value="C:cell outer membrane"/>
    <property type="evidence" value="ECO:0007669"/>
    <property type="project" value="UniProtKB-SubCell"/>
</dbReference>
<evidence type="ECO:0000256" key="4">
    <source>
        <dbReference type="ARBA" id="ARBA00022729"/>
    </source>
</evidence>
<evidence type="ECO:0000256" key="3">
    <source>
        <dbReference type="ARBA" id="ARBA00022448"/>
    </source>
</evidence>
<dbReference type="Proteomes" id="UP000282597">
    <property type="component" value="Chromosome"/>
</dbReference>
<organism evidence="11 12">
    <name type="scientific">Mycoavidus cysteinexigens</name>
    <dbReference type="NCBI Taxonomy" id="1553431"/>
    <lineage>
        <taxon>Bacteria</taxon>
        <taxon>Pseudomonadati</taxon>
        <taxon>Pseudomonadota</taxon>
        <taxon>Betaproteobacteria</taxon>
        <taxon>Burkholderiales</taxon>
        <taxon>Burkholderiaceae</taxon>
        <taxon>Mycoavidus</taxon>
    </lineage>
</organism>
<dbReference type="PROSITE" id="PS51257">
    <property type="entry name" value="PROKAR_LIPOPROTEIN"/>
    <property type="match status" value="1"/>
</dbReference>
<proteinExistence type="inferred from homology"/>
<evidence type="ECO:0000256" key="8">
    <source>
        <dbReference type="ARBA" id="ARBA00023237"/>
    </source>
</evidence>
<feature type="signal peptide" evidence="10">
    <location>
        <begin position="1"/>
        <end position="18"/>
    </location>
</feature>
<keyword evidence="12" id="KW-1185">Reference proteome</keyword>
<comment type="similarity">
    <text evidence="2 10">Belongs to the YscJ lipoprotein family.</text>
</comment>
<dbReference type="Gene3D" id="3.30.70.1530">
    <property type="entry name" value="Hypothetical protein rpa1041"/>
    <property type="match status" value="1"/>
</dbReference>
<reference evidence="11 12" key="1">
    <citation type="journal article" date="2018" name="Microbes Environ.">
        <title>Comparative Genomic Insights into Endofungal Lifestyles of Two Bacterial Endosymbionts, Mycoavidus cysteinexigens and Burkholderia rhizoxinica.</title>
        <authorList>
            <person name="Sharmin D."/>
            <person name="Guo Y."/>
            <person name="Nishizawa T."/>
            <person name="Ohshima S."/>
            <person name="Sato Y."/>
            <person name="Takashima Y."/>
            <person name="Narisawa K."/>
            <person name="Ohta H."/>
        </authorList>
    </citation>
    <scope>NUCLEOTIDE SEQUENCE [LARGE SCALE GENOMIC DNA]</scope>
    <source>
        <strain evidence="11 12">B1-EB</strain>
    </source>
</reference>
<feature type="transmembrane region" description="Helical" evidence="10">
    <location>
        <begin position="214"/>
        <end position="236"/>
    </location>
</feature>
<keyword evidence="9 10" id="KW-0449">Lipoprotein</keyword>
<dbReference type="InterPro" id="IPR003282">
    <property type="entry name" value="T3SS_SctJ"/>
</dbReference>